<evidence type="ECO:0000313" key="3">
    <source>
        <dbReference type="EMBL" id="QHU21341.1"/>
    </source>
</evidence>
<feature type="region of interest" description="Disordered" evidence="1">
    <location>
        <begin position="233"/>
        <end position="294"/>
    </location>
</feature>
<keyword evidence="2" id="KW-1133">Transmembrane helix</keyword>
<accession>A0A6C0KVR8</accession>
<organism evidence="3">
    <name type="scientific">viral metagenome</name>
    <dbReference type="NCBI Taxonomy" id="1070528"/>
    <lineage>
        <taxon>unclassified sequences</taxon>
        <taxon>metagenomes</taxon>
        <taxon>organismal metagenomes</taxon>
    </lineage>
</organism>
<reference evidence="3" key="1">
    <citation type="journal article" date="2020" name="Nature">
        <title>Giant virus diversity and host interactions through global metagenomics.</title>
        <authorList>
            <person name="Schulz F."/>
            <person name="Roux S."/>
            <person name="Paez-Espino D."/>
            <person name="Jungbluth S."/>
            <person name="Walsh D.A."/>
            <person name="Denef V.J."/>
            <person name="McMahon K.D."/>
            <person name="Konstantinidis K.T."/>
            <person name="Eloe-Fadrosh E.A."/>
            <person name="Kyrpides N.C."/>
            <person name="Woyke T."/>
        </authorList>
    </citation>
    <scope>NUCLEOTIDE SEQUENCE</scope>
    <source>
        <strain evidence="3">GVMAG-S-3300013094-109</strain>
    </source>
</reference>
<feature type="region of interest" description="Disordered" evidence="1">
    <location>
        <begin position="1"/>
        <end position="41"/>
    </location>
</feature>
<dbReference type="AlphaFoldDB" id="A0A6C0KVR8"/>
<feature type="transmembrane region" description="Helical" evidence="2">
    <location>
        <begin position="76"/>
        <end position="97"/>
    </location>
</feature>
<keyword evidence="2" id="KW-0812">Transmembrane</keyword>
<proteinExistence type="predicted"/>
<sequence length="294" mass="33810">MDNDENYLNSEREKEKEKEKERENEEGKEKGNTNNSLENKKSGWTRKNVKTLYQWIIISSFNINSLERTISLYRGIIRRSTIFGLIVSTLSGTISATQINQSNNDTVKLAFNILFTALSFSITIFTGYIKVYRIQEQLEEFIRIKQEWIAFSTTIISEIQLPLDMRQSAYDIIKNNKTKYLDLLKADIDIPEDIIKKTQLYMKDYIGNTTGVKNSLTDMLLAVSNHEHKIYEREEKCESNHSRNIEEGGVEDGKQHLHNNGNGNEEDTDAEIDSEELEQVLSKTTGCGGDCNQQ</sequence>
<feature type="compositionally biased region" description="Basic and acidic residues" evidence="1">
    <location>
        <begin position="233"/>
        <end position="255"/>
    </location>
</feature>
<feature type="compositionally biased region" description="Basic and acidic residues" evidence="1">
    <location>
        <begin position="10"/>
        <end position="31"/>
    </location>
</feature>
<evidence type="ECO:0008006" key="4">
    <source>
        <dbReference type="Google" id="ProtNLM"/>
    </source>
</evidence>
<protein>
    <recommendedName>
        <fullName evidence="4">SMODS and SLOG-associating 2TM effector domain-containing protein</fullName>
    </recommendedName>
</protein>
<evidence type="ECO:0000256" key="1">
    <source>
        <dbReference type="SAM" id="MobiDB-lite"/>
    </source>
</evidence>
<feature type="transmembrane region" description="Helical" evidence="2">
    <location>
        <begin position="109"/>
        <end position="129"/>
    </location>
</feature>
<keyword evidence="2" id="KW-0472">Membrane</keyword>
<feature type="compositionally biased region" description="Acidic residues" evidence="1">
    <location>
        <begin position="264"/>
        <end position="278"/>
    </location>
</feature>
<name>A0A6C0KVR8_9ZZZZ</name>
<dbReference type="EMBL" id="MN740989">
    <property type="protein sequence ID" value="QHU21341.1"/>
    <property type="molecule type" value="Genomic_DNA"/>
</dbReference>
<feature type="compositionally biased region" description="Polar residues" evidence="1">
    <location>
        <begin position="281"/>
        <end position="294"/>
    </location>
</feature>
<evidence type="ECO:0000256" key="2">
    <source>
        <dbReference type="SAM" id="Phobius"/>
    </source>
</evidence>